<evidence type="ECO:0000259" key="1">
    <source>
        <dbReference type="Pfam" id="PF12697"/>
    </source>
</evidence>
<dbReference type="PANTHER" id="PTHR43194:SF5">
    <property type="entry name" value="PIMELOYL-[ACYL-CARRIER PROTEIN] METHYL ESTER ESTERASE"/>
    <property type="match status" value="1"/>
</dbReference>
<gene>
    <name evidence="2" type="ORF">BGC07_06410</name>
</gene>
<evidence type="ECO:0000313" key="2">
    <source>
        <dbReference type="EMBL" id="ODN44018.1"/>
    </source>
</evidence>
<dbReference type="GO" id="GO:0016787">
    <property type="term" value="F:hydrolase activity"/>
    <property type="evidence" value="ECO:0007669"/>
    <property type="project" value="UniProtKB-KW"/>
</dbReference>
<protein>
    <submittedName>
        <fullName evidence="2">Alpha/beta hydrolase</fullName>
    </submittedName>
</protein>
<dbReference type="EMBL" id="MDTU01000001">
    <property type="protein sequence ID" value="ODN44018.1"/>
    <property type="molecule type" value="Genomic_DNA"/>
</dbReference>
<keyword evidence="2" id="KW-0378">Hydrolase</keyword>
<evidence type="ECO:0000313" key="3">
    <source>
        <dbReference type="Proteomes" id="UP000094329"/>
    </source>
</evidence>
<feature type="domain" description="AB hydrolase-1" evidence="1">
    <location>
        <begin position="6"/>
        <end position="232"/>
    </location>
</feature>
<accession>A0ABX3A8P7</accession>
<dbReference type="Pfam" id="PF12697">
    <property type="entry name" value="Abhydrolase_6"/>
    <property type="match status" value="1"/>
</dbReference>
<organism evidence="2 3">
    <name type="scientific">Piscirickettsia litoralis</name>
    <dbReference type="NCBI Taxonomy" id="1891921"/>
    <lineage>
        <taxon>Bacteria</taxon>
        <taxon>Pseudomonadati</taxon>
        <taxon>Pseudomonadota</taxon>
        <taxon>Gammaproteobacteria</taxon>
        <taxon>Thiotrichales</taxon>
        <taxon>Piscirickettsiaceae</taxon>
        <taxon>Piscirickettsia</taxon>
    </lineage>
</organism>
<dbReference type="InterPro" id="IPR029058">
    <property type="entry name" value="AB_hydrolase_fold"/>
</dbReference>
<dbReference type="PANTHER" id="PTHR43194">
    <property type="entry name" value="HYDROLASE ALPHA/BETA FOLD FAMILY"/>
    <property type="match status" value="1"/>
</dbReference>
<dbReference type="InterPro" id="IPR050228">
    <property type="entry name" value="Carboxylesterase_BioH"/>
</dbReference>
<name>A0ABX3A8P7_9GAMM</name>
<keyword evidence="3" id="KW-1185">Reference proteome</keyword>
<proteinExistence type="predicted"/>
<dbReference type="Gene3D" id="3.40.50.1820">
    <property type="entry name" value="alpha/beta hydrolase"/>
    <property type="match status" value="1"/>
</dbReference>
<comment type="caution">
    <text evidence="2">The sequence shown here is derived from an EMBL/GenBank/DDBJ whole genome shotgun (WGS) entry which is preliminary data.</text>
</comment>
<dbReference type="Proteomes" id="UP000094329">
    <property type="component" value="Unassembled WGS sequence"/>
</dbReference>
<reference evidence="2 3" key="1">
    <citation type="submission" date="2016-08" db="EMBL/GenBank/DDBJ databases">
        <title>Draft genome sequence of Candidatus Piscirickettsia litoralis, from seawater.</title>
        <authorList>
            <person name="Wan X."/>
            <person name="Lee A.J."/>
            <person name="Hou S."/>
            <person name="Donachie S.P."/>
        </authorList>
    </citation>
    <scope>NUCLEOTIDE SEQUENCE [LARGE SCALE GENOMIC DNA]</scope>
    <source>
        <strain evidence="2 3">Y2</strain>
    </source>
</reference>
<sequence length="244" mass="27263">MKKRNVVLIHGWGASSWVWQPLIAELSADFNFYPIDLPGYGKAQNHSFGTIEQVVTSLFNDIPESSLVIGWSLGGLIARQLAMIAPDKVQALITIASPPCFVKSDSWNGLAPEQLLAFKQALVENVRRVKQRFCALQIQGSKKPSDFGLWSKHFIQDNVSVEALSQGLEVLRTADFRGVEADFEQPQLHLYGDCDRIAPFTASYYQKTGLNYQIIMGAAHLPLLSHLHELVAQVRMYSYDKATI</sequence>
<dbReference type="SUPFAM" id="SSF53474">
    <property type="entry name" value="alpha/beta-Hydrolases"/>
    <property type="match status" value="1"/>
</dbReference>
<dbReference type="InterPro" id="IPR000073">
    <property type="entry name" value="AB_hydrolase_1"/>
</dbReference>